<keyword evidence="1" id="KW-0378">Hydrolase</keyword>
<dbReference type="CDD" id="cd07067">
    <property type="entry name" value="HP_PGM_like"/>
    <property type="match status" value="1"/>
</dbReference>
<dbReference type="KEGG" id="kmn:HW532_04725"/>
<dbReference type="InterPro" id="IPR051695">
    <property type="entry name" value="Phosphoglycerate_Mutase"/>
</dbReference>
<dbReference type="Pfam" id="PF00300">
    <property type="entry name" value="His_Phos_1"/>
    <property type="match status" value="1"/>
</dbReference>
<dbReference type="PANTHER" id="PTHR46517:SF1">
    <property type="entry name" value="FRUCTOSE-2,6-BISPHOSPHATASE TIGAR"/>
    <property type="match status" value="1"/>
</dbReference>
<keyword evidence="5" id="KW-1185">Reference proteome</keyword>
<dbReference type="InterPro" id="IPR029033">
    <property type="entry name" value="His_PPase_superfam"/>
</dbReference>
<sequence length="192" mass="21364">MRHGETDWNRERRLQGRMDIPLNALGEEQARAIGKRLSTILGDPDGMAFHVSPLIRARQTMTAVLDALGLPDDTARADDRLCEIDFGTWEGRCWPELNAHGIDRDADPEGYHAWRPDRGESYADATIRVADWLATLDRPAVVVAHGGIGRIVRGLSLGLAPAEIVGLSVSQWRFFRLAEGGIEWFDARPDRA</sequence>
<dbReference type="SMART" id="SM00855">
    <property type="entry name" value="PGAM"/>
    <property type="match status" value="1"/>
</dbReference>
<protein>
    <submittedName>
        <fullName evidence="4">Histidine phosphatase family protein</fullName>
    </submittedName>
</protein>
<dbReference type="SUPFAM" id="SSF53254">
    <property type="entry name" value="Phosphoglycerate mutase-like"/>
    <property type="match status" value="1"/>
</dbReference>
<dbReference type="GO" id="GO:0045820">
    <property type="term" value="P:negative regulation of glycolytic process"/>
    <property type="evidence" value="ECO:0007669"/>
    <property type="project" value="TreeGrafter"/>
</dbReference>
<evidence type="ECO:0000313" key="5">
    <source>
        <dbReference type="Proteomes" id="UP000593594"/>
    </source>
</evidence>
<gene>
    <name evidence="4" type="ORF">HW532_04725</name>
</gene>
<dbReference type="GO" id="GO:0043456">
    <property type="term" value="P:regulation of pentose-phosphate shunt"/>
    <property type="evidence" value="ECO:0007669"/>
    <property type="project" value="TreeGrafter"/>
</dbReference>
<dbReference type="PIRSF" id="PIRSF000709">
    <property type="entry name" value="6PFK_2-Ptase"/>
    <property type="match status" value="1"/>
</dbReference>
<feature type="binding site" evidence="3">
    <location>
        <position position="56"/>
    </location>
    <ligand>
        <name>substrate</name>
    </ligand>
</feature>
<feature type="active site" description="Proton donor/acceptor" evidence="2">
    <location>
        <position position="83"/>
    </location>
</feature>
<feature type="active site" description="Tele-phosphohistidine intermediate" evidence="2">
    <location>
        <position position="3"/>
    </location>
</feature>
<dbReference type="AlphaFoldDB" id="A0A7S8C8F7"/>
<name>A0A7S8C8F7_9HYPH</name>
<dbReference type="GO" id="GO:0004331">
    <property type="term" value="F:fructose-2,6-bisphosphate 2-phosphatase activity"/>
    <property type="evidence" value="ECO:0007669"/>
    <property type="project" value="TreeGrafter"/>
</dbReference>
<reference evidence="4 5" key="1">
    <citation type="submission" date="2020-06" db="EMBL/GenBank/DDBJ databases">
        <title>Genome sequence of 2 isolates from Red Sea Mangroves.</title>
        <authorList>
            <person name="Sefrji F."/>
            <person name="Michoud G."/>
            <person name="Merlino G."/>
            <person name="Daffonchio D."/>
        </authorList>
    </citation>
    <scope>NUCLEOTIDE SEQUENCE [LARGE SCALE GENOMIC DNA]</scope>
    <source>
        <strain evidence="4 5">R1DC25</strain>
    </source>
</reference>
<evidence type="ECO:0000256" key="3">
    <source>
        <dbReference type="PIRSR" id="PIRSR613078-2"/>
    </source>
</evidence>
<proteinExistence type="predicted"/>
<feature type="binding site" evidence="3">
    <location>
        <begin position="2"/>
        <end position="9"/>
    </location>
    <ligand>
        <name>substrate</name>
    </ligand>
</feature>
<evidence type="ECO:0000256" key="1">
    <source>
        <dbReference type="ARBA" id="ARBA00022801"/>
    </source>
</evidence>
<accession>A0A7S8C8F7</accession>
<dbReference type="InterPro" id="IPR013078">
    <property type="entry name" value="His_Pase_superF_clade-1"/>
</dbReference>
<evidence type="ECO:0000313" key="4">
    <source>
        <dbReference type="EMBL" id="QPC45184.1"/>
    </source>
</evidence>
<evidence type="ECO:0000256" key="2">
    <source>
        <dbReference type="PIRSR" id="PIRSR613078-1"/>
    </source>
</evidence>
<dbReference type="Gene3D" id="3.40.50.1240">
    <property type="entry name" value="Phosphoglycerate mutase-like"/>
    <property type="match status" value="1"/>
</dbReference>
<dbReference type="GO" id="GO:0005829">
    <property type="term" value="C:cytosol"/>
    <property type="evidence" value="ECO:0007669"/>
    <property type="project" value="TreeGrafter"/>
</dbReference>
<organism evidence="4 5">
    <name type="scientific">Kaustia mangrovi</name>
    <dbReference type="NCBI Taxonomy" id="2593653"/>
    <lineage>
        <taxon>Bacteria</taxon>
        <taxon>Pseudomonadati</taxon>
        <taxon>Pseudomonadota</taxon>
        <taxon>Alphaproteobacteria</taxon>
        <taxon>Hyphomicrobiales</taxon>
        <taxon>Parvibaculaceae</taxon>
        <taxon>Kaustia</taxon>
    </lineage>
</organism>
<dbReference type="EMBL" id="CP058214">
    <property type="protein sequence ID" value="QPC45184.1"/>
    <property type="molecule type" value="Genomic_DNA"/>
</dbReference>
<dbReference type="Proteomes" id="UP000593594">
    <property type="component" value="Chromosome"/>
</dbReference>
<dbReference type="PANTHER" id="PTHR46517">
    <property type="entry name" value="FRUCTOSE-2,6-BISPHOSPHATASE TIGAR"/>
    <property type="match status" value="1"/>
</dbReference>